<reference evidence="1" key="1">
    <citation type="journal article" date="2016" name="Nat. Genet.">
        <title>A high-quality carrot genome assembly provides new insights into carotenoid accumulation and asterid genome evolution.</title>
        <authorList>
            <person name="Iorizzo M."/>
            <person name="Ellison S."/>
            <person name="Senalik D."/>
            <person name="Zeng P."/>
            <person name="Satapoomin P."/>
            <person name="Huang J."/>
            <person name="Bowman M."/>
            <person name="Iovene M."/>
            <person name="Sanseverino W."/>
            <person name="Cavagnaro P."/>
            <person name="Yildiz M."/>
            <person name="Macko-Podgorni A."/>
            <person name="Moranska E."/>
            <person name="Grzebelus E."/>
            <person name="Grzebelus D."/>
            <person name="Ashrafi H."/>
            <person name="Zheng Z."/>
            <person name="Cheng S."/>
            <person name="Spooner D."/>
            <person name="Van Deynze A."/>
            <person name="Simon P."/>
        </authorList>
    </citation>
    <scope>NUCLEOTIDE SEQUENCE</scope>
    <source>
        <tissue evidence="1">Leaf</tissue>
    </source>
</reference>
<dbReference type="OrthoDB" id="761598at2759"/>
<dbReference type="Pfam" id="PF04654">
    <property type="entry name" value="DUF599"/>
    <property type="match status" value="1"/>
</dbReference>
<organism evidence="1 2">
    <name type="scientific">Daucus carota subsp. sativus</name>
    <name type="common">Carrot</name>
    <dbReference type="NCBI Taxonomy" id="79200"/>
    <lineage>
        <taxon>Eukaryota</taxon>
        <taxon>Viridiplantae</taxon>
        <taxon>Streptophyta</taxon>
        <taxon>Embryophyta</taxon>
        <taxon>Tracheophyta</taxon>
        <taxon>Spermatophyta</taxon>
        <taxon>Magnoliopsida</taxon>
        <taxon>eudicotyledons</taxon>
        <taxon>Gunneridae</taxon>
        <taxon>Pentapetalae</taxon>
        <taxon>asterids</taxon>
        <taxon>campanulids</taxon>
        <taxon>Apiales</taxon>
        <taxon>Apiaceae</taxon>
        <taxon>Apioideae</taxon>
        <taxon>Scandiceae</taxon>
        <taxon>Daucinae</taxon>
        <taxon>Daucus</taxon>
        <taxon>Daucus sect. Daucus</taxon>
    </lineage>
</organism>
<accession>A0A175YKJ3</accession>
<protein>
    <submittedName>
        <fullName evidence="1">Uncharacterized protein</fullName>
    </submittedName>
</protein>
<dbReference type="OMA" id="YLWHNFK"/>
<keyword evidence="2" id="KW-1185">Reference proteome</keyword>
<dbReference type="Gramene" id="KZM83648">
    <property type="protein sequence ID" value="KZM83648"/>
    <property type="gene ID" value="DCAR_028930"/>
</dbReference>
<dbReference type="PANTHER" id="PTHR31881:SF11">
    <property type="entry name" value="PROTEIN, PUTATIVE-RELATED"/>
    <property type="match status" value="1"/>
</dbReference>
<dbReference type="PANTHER" id="PTHR31881">
    <property type="match status" value="1"/>
</dbReference>
<proteinExistence type="predicted"/>
<dbReference type="AlphaFoldDB" id="A0A175YKJ3"/>
<reference evidence="1" key="2">
    <citation type="submission" date="2022-03" db="EMBL/GenBank/DDBJ databases">
        <title>Draft title - Genomic analysis of global carrot germplasm unveils the trajectory of domestication and the origin of high carotenoid orange carrot.</title>
        <authorList>
            <person name="Iorizzo M."/>
            <person name="Ellison S."/>
            <person name="Senalik D."/>
            <person name="Macko-Podgorni A."/>
            <person name="Grzebelus D."/>
            <person name="Bostan H."/>
            <person name="Rolling W."/>
            <person name="Curaba J."/>
            <person name="Simon P."/>
        </authorList>
    </citation>
    <scope>NUCLEOTIDE SEQUENCE</scope>
    <source>
        <tissue evidence="1">Leaf</tissue>
    </source>
</reference>
<sequence length="238" mass="26000">MGAAGVFAYTDIILVPLSLFITVGYHAYLWHNFKSNPFLTTVGYNVYKKKLLFQDLQQGDAKKGTLAVQSLRNSLMEIILSATITIIMMVALAALSNNSYNANSLFNRPTGDSATLFWGLHSGEIIVVKYGTAAILLLFSFICSSAALANLIDANLLINSTLDMDEEELLRLCYGGSSIKSYTISMLERGFVMAVAGSRLLCIAFPLLLWMLSPVLVLLSSIGLVWGLHALDFSQLIN</sequence>
<evidence type="ECO:0000313" key="2">
    <source>
        <dbReference type="Proteomes" id="UP000077755"/>
    </source>
</evidence>
<name>A0A175YKJ3_DAUCS</name>
<dbReference type="Proteomes" id="UP000077755">
    <property type="component" value="Chromosome 8"/>
</dbReference>
<dbReference type="EMBL" id="CP093350">
    <property type="protein sequence ID" value="WOH10883.1"/>
    <property type="molecule type" value="Genomic_DNA"/>
</dbReference>
<dbReference type="InterPro" id="IPR006747">
    <property type="entry name" value="DUF599"/>
</dbReference>
<gene>
    <name evidence="1" type="ORF">DCAR_0830359</name>
</gene>
<evidence type="ECO:0000313" key="1">
    <source>
        <dbReference type="EMBL" id="WOH10883.1"/>
    </source>
</evidence>